<gene>
    <name evidence="2" type="ORF">JMJ77_008323</name>
</gene>
<protein>
    <submittedName>
        <fullName evidence="2">Uncharacterized protein</fullName>
    </submittedName>
</protein>
<evidence type="ECO:0000313" key="3">
    <source>
        <dbReference type="Proteomes" id="UP000699042"/>
    </source>
</evidence>
<dbReference type="EMBL" id="JAESDN010000002">
    <property type="protein sequence ID" value="KAG7055872.1"/>
    <property type="molecule type" value="Genomic_DNA"/>
</dbReference>
<sequence>MSTPAMLLNVEVQPRKIGLAHSPQAPPFPLPADTYNRSGEMDPESTRLNDKRRLFSEAEIWVSEGSVASNEHSKHRETLVVIDIASEESRKQIVRECILAEQEPAGSYLCIPERPFIMRP</sequence>
<accession>A0A9P7RGA4</accession>
<keyword evidence="3" id="KW-1185">Reference proteome</keyword>
<comment type="caution">
    <text evidence="2">The sequence shown here is derived from an EMBL/GenBank/DDBJ whole genome shotgun (WGS) entry which is preliminary data.</text>
</comment>
<dbReference type="Proteomes" id="UP000699042">
    <property type="component" value="Unassembled WGS sequence"/>
</dbReference>
<reference evidence="2" key="1">
    <citation type="submission" date="2021-05" db="EMBL/GenBank/DDBJ databases">
        <title>Comparative genomics of three Colletotrichum scovillei strains and genetic complementation revealed genes involved fungal growth and virulence on chili pepper.</title>
        <authorList>
            <person name="Hsieh D.-K."/>
            <person name="Chuang S.-C."/>
            <person name="Chen C.-Y."/>
            <person name="Chao Y.-T."/>
            <person name="Lu M.-Y.J."/>
            <person name="Lee M.-H."/>
            <person name="Shih M.-C."/>
        </authorList>
    </citation>
    <scope>NUCLEOTIDE SEQUENCE</scope>
    <source>
        <strain evidence="2">Coll-153</strain>
    </source>
</reference>
<evidence type="ECO:0000313" key="2">
    <source>
        <dbReference type="EMBL" id="KAG7055872.1"/>
    </source>
</evidence>
<organism evidence="2 3">
    <name type="scientific">Colletotrichum scovillei</name>
    <dbReference type="NCBI Taxonomy" id="1209932"/>
    <lineage>
        <taxon>Eukaryota</taxon>
        <taxon>Fungi</taxon>
        <taxon>Dikarya</taxon>
        <taxon>Ascomycota</taxon>
        <taxon>Pezizomycotina</taxon>
        <taxon>Sordariomycetes</taxon>
        <taxon>Hypocreomycetidae</taxon>
        <taxon>Glomerellales</taxon>
        <taxon>Glomerellaceae</taxon>
        <taxon>Colletotrichum</taxon>
        <taxon>Colletotrichum acutatum species complex</taxon>
    </lineage>
</organism>
<feature type="region of interest" description="Disordered" evidence="1">
    <location>
        <begin position="19"/>
        <end position="47"/>
    </location>
</feature>
<evidence type="ECO:0000256" key="1">
    <source>
        <dbReference type="SAM" id="MobiDB-lite"/>
    </source>
</evidence>
<dbReference type="AlphaFoldDB" id="A0A9P7RGA4"/>
<proteinExistence type="predicted"/>
<name>A0A9P7RGA4_9PEZI</name>